<dbReference type="InterPro" id="IPR014782">
    <property type="entry name" value="Peptidase_M1_dom"/>
</dbReference>
<name>A0A0M3J3Q2_ANISI</name>
<dbReference type="InterPro" id="IPR001930">
    <property type="entry name" value="Peptidase_M1"/>
</dbReference>
<dbReference type="GO" id="GO:0043171">
    <property type="term" value="P:peptide catabolic process"/>
    <property type="evidence" value="ECO:0007669"/>
    <property type="project" value="TreeGrafter"/>
</dbReference>
<keyword evidence="7" id="KW-0482">Metalloprotease</keyword>
<evidence type="ECO:0000259" key="8">
    <source>
        <dbReference type="Pfam" id="PF01433"/>
    </source>
</evidence>
<dbReference type="Gene3D" id="1.10.390.10">
    <property type="entry name" value="Neutral Protease Domain 2"/>
    <property type="match status" value="1"/>
</dbReference>
<dbReference type="PANTHER" id="PTHR11533">
    <property type="entry name" value="PROTEASE M1 ZINC METALLOPROTEASE"/>
    <property type="match status" value="1"/>
</dbReference>
<dbReference type="Proteomes" id="UP000267096">
    <property type="component" value="Unassembled WGS sequence"/>
</dbReference>
<keyword evidence="3" id="KW-0645">Protease</keyword>
<evidence type="ECO:0000256" key="4">
    <source>
        <dbReference type="ARBA" id="ARBA00022723"/>
    </source>
</evidence>
<reference evidence="11" key="1">
    <citation type="submission" date="2017-02" db="UniProtKB">
        <authorList>
            <consortium name="WormBaseParasite"/>
        </authorList>
    </citation>
    <scope>IDENTIFICATION</scope>
</reference>
<evidence type="ECO:0000256" key="2">
    <source>
        <dbReference type="ARBA" id="ARBA00010136"/>
    </source>
</evidence>
<dbReference type="Pfam" id="PF01433">
    <property type="entry name" value="Peptidase_M1"/>
    <property type="match status" value="1"/>
</dbReference>
<evidence type="ECO:0000256" key="5">
    <source>
        <dbReference type="ARBA" id="ARBA00022801"/>
    </source>
</evidence>
<evidence type="ECO:0000313" key="9">
    <source>
        <dbReference type="EMBL" id="VDK19564.1"/>
    </source>
</evidence>
<keyword evidence="6" id="KW-0862">Zinc</keyword>
<comment type="cofactor">
    <cofactor evidence="1">
        <name>Zn(2+)</name>
        <dbReference type="ChEBI" id="CHEBI:29105"/>
    </cofactor>
</comment>
<evidence type="ECO:0000256" key="6">
    <source>
        <dbReference type="ARBA" id="ARBA00022833"/>
    </source>
</evidence>
<dbReference type="EMBL" id="UYRR01002516">
    <property type="protein sequence ID" value="VDK19564.1"/>
    <property type="molecule type" value="Genomic_DNA"/>
</dbReference>
<dbReference type="InterPro" id="IPR027268">
    <property type="entry name" value="Peptidase_M4/M1_CTD_sf"/>
</dbReference>
<keyword evidence="4" id="KW-0479">Metal-binding</keyword>
<reference evidence="9 10" key="2">
    <citation type="submission" date="2018-11" db="EMBL/GenBank/DDBJ databases">
        <authorList>
            <consortium name="Pathogen Informatics"/>
        </authorList>
    </citation>
    <scope>NUCLEOTIDE SEQUENCE [LARGE SCALE GENOMIC DNA]</scope>
</reference>
<proteinExistence type="inferred from homology"/>
<protein>
    <submittedName>
        <fullName evidence="11">Peptidase_M1 domain-containing protein</fullName>
    </submittedName>
</protein>
<dbReference type="GO" id="GO:0005615">
    <property type="term" value="C:extracellular space"/>
    <property type="evidence" value="ECO:0007669"/>
    <property type="project" value="TreeGrafter"/>
</dbReference>
<keyword evidence="10" id="KW-1185">Reference proteome</keyword>
<sequence length="179" mass="20914">MENYGLIIYKYQFVAIHPKDSTTDARQAAAKVICHELAHQWFGDTVTAMWWDDLFLQEGFAAFFERFNMRMAIPQQKPYILTKWLTQRIQPSLRLDAIIKRSHPLYAYNGPEFDLITYGKGASVLRMIYSVLGADNFRSSLQAYIKKYQFSNADHEMLFAEFTAVMQLFVERNFSLESP</sequence>
<organism evidence="11">
    <name type="scientific">Anisakis simplex</name>
    <name type="common">Herring worm</name>
    <dbReference type="NCBI Taxonomy" id="6269"/>
    <lineage>
        <taxon>Eukaryota</taxon>
        <taxon>Metazoa</taxon>
        <taxon>Ecdysozoa</taxon>
        <taxon>Nematoda</taxon>
        <taxon>Chromadorea</taxon>
        <taxon>Rhabditida</taxon>
        <taxon>Spirurina</taxon>
        <taxon>Ascaridomorpha</taxon>
        <taxon>Ascaridoidea</taxon>
        <taxon>Anisakidae</taxon>
        <taxon>Anisakis</taxon>
        <taxon>Anisakis simplex complex</taxon>
    </lineage>
</organism>
<dbReference type="OrthoDB" id="6337587at2759"/>
<dbReference type="SUPFAM" id="SSF55486">
    <property type="entry name" value="Metalloproteases ('zincins'), catalytic domain"/>
    <property type="match status" value="1"/>
</dbReference>
<evidence type="ECO:0000313" key="10">
    <source>
        <dbReference type="Proteomes" id="UP000267096"/>
    </source>
</evidence>
<evidence type="ECO:0000256" key="1">
    <source>
        <dbReference type="ARBA" id="ARBA00001947"/>
    </source>
</evidence>
<dbReference type="GO" id="GO:0016020">
    <property type="term" value="C:membrane"/>
    <property type="evidence" value="ECO:0007669"/>
    <property type="project" value="TreeGrafter"/>
</dbReference>
<dbReference type="GO" id="GO:0005737">
    <property type="term" value="C:cytoplasm"/>
    <property type="evidence" value="ECO:0007669"/>
    <property type="project" value="TreeGrafter"/>
</dbReference>
<dbReference type="WBParaSite" id="ASIM_0000216501-mRNA-1">
    <property type="protein sequence ID" value="ASIM_0000216501-mRNA-1"/>
    <property type="gene ID" value="ASIM_0000216501"/>
</dbReference>
<gene>
    <name evidence="9" type="ORF">ASIM_LOCUS2035</name>
</gene>
<dbReference type="PANTHER" id="PTHR11533:SF293">
    <property type="entry name" value="AMINOPEPTIDASE-2-RELATED"/>
    <property type="match status" value="1"/>
</dbReference>
<evidence type="ECO:0000313" key="11">
    <source>
        <dbReference type="WBParaSite" id="ASIM_0000216501-mRNA-1"/>
    </source>
</evidence>
<dbReference type="InterPro" id="IPR050344">
    <property type="entry name" value="Peptidase_M1_aminopeptidases"/>
</dbReference>
<dbReference type="AlphaFoldDB" id="A0A0M3J3Q2"/>
<evidence type="ECO:0000256" key="7">
    <source>
        <dbReference type="ARBA" id="ARBA00023049"/>
    </source>
</evidence>
<keyword evidence="5" id="KW-0378">Hydrolase</keyword>
<evidence type="ECO:0000256" key="3">
    <source>
        <dbReference type="ARBA" id="ARBA00022670"/>
    </source>
</evidence>
<dbReference type="PRINTS" id="PR00756">
    <property type="entry name" value="ALADIPTASE"/>
</dbReference>
<dbReference type="GO" id="GO:0070006">
    <property type="term" value="F:metalloaminopeptidase activity"/>
    <property type="evidence" value="ECO:0007669"/>
    <property type="project" value="TreeGrafter"/>
</dbReference>
<dbReference type="GO" id="GO:0008270">
    <property type="term" value="F:zinc ion binding"/>
    <property type="evidence" value="ECO:0007669"/>
    <property type="project" value="InterPro"/>
</dbReference>
<comment type="similarity">
    <text evidence="2">Belongs to the peptidase M1 family.</text>
</comment>
<feature type="domain" description="Peptidase M1 membrane alanine aminopeptidase" evidence="8">
    <location>
        <begin position="1"/>
        <end position="168"/>
    </location>
</feature>
<accession>A0A0M3J3Q2</accession>
<dbReference type="GO" id="GO:0006508">
    <property type="term" value="P:proteolysis"/>
    <property type="evidence" value="ECO:0007669"/>
    <property type="project" value="UniProtKB-KW"/>
</dbReference>
<dbReference type="GO" id="GO:0042277">
    <property type="term" value="F:peptide binding"/>
    <property type="evidence" value="ECO:0007669"/>
    <property type="project" value="TreeGrafter"/>
</dbReference>